<evidence type="ECO:0000256" key="1">
    <source>
        <dbReference type="SAM" id="MobiDB-lite"/>
    </source>
</evidence>
<organism evidence="3 4">
    <name type="scientific">Lawsonibacter hominis</name>
    <dbReference type="NCBI Taxonomy" id="2763053"/>
    <lineage>
        <taxon>Bacteria</taxon>
        <taxon>Bacillati</taxon>
        <taxon>Bacillota</taxon>
        <taxon>Clostridia</taxon>
        <taxon>Eubacteriales</taxon>
        <taxon>Oscillospiraceae</taxon>
        <taxon>Lawsonibacter</taxon>
    </lineage>
</organism>
<feature type="domain" description="HTH cro/C1-type" evidence="2">
    <location>
        <begin position="10"/>
        <end position="61"/>
    </location>
</feature>
<reference evidence="3" key="1">
    <citation type="submission" date="2020-08" db="EMBL/GenBank/DDBJ databases">
        <title>Genome public.</title>
        <authorList>
            <person name="Liu C."/>
            <person name="Sun Q."/>
        </authorList>
    </citation>
    <scope>NUCLEOTIDE SEQUENCE</scope>
    <source>
        <strain evidence="3">NSJ-51</strain>
    </source>
</reference>
<dbReference type="SUPFAM" id="SSF47413">
    <property type="entry name" value="lambda repressor-like DNA-binding domains"/>
    <property type="match status" value="1"/>
</dbReference>
<protein>
    <submittedName>
        <fullName evidence="3">Helix-turn-helix domain-containing protein</fullName>
    </submittedName>
</protein>
<dbReference type="GO" id="GO:0003677">
    <property type="term" value="F:DNA binding"/>
    <property type="evidence" value="ECO:0007669"/>
    <property type="project" value="InterPro"/>
</dbReference>
<keyword evidence="4" id="KW-1185">Reference proteome</keyword>
<evidence type="ECO:0000259" key="2">
    <source>
        <dbReference type="PROSITE" id="PS50943"/>
    </source>
</evidence>
<evidence type="ECO:0000313" key="3">
    <source>
        <dbReference type="EMBL" id="MBC5734546.1"/>
    </source>
</evidence>
<dbReference type="CDD" id="cd00093">
    <property type="entry name" value="HTH_XRE"/>
    <property type="match status" value="1"/>
</dbReference>
<comment type="caution">
    <text evidence="3">The sequence shown here is derived from an EMBL/GenBank/DDBJ whole genome shotgun (WGS) entry which is preliminary data.</text>
</comment>
<name>A0A8J6J841_9FIRM</name>
<proteinExistence type="predicted"/>
<sequence length="144" mass="16132">MSIFFDRYSALCKERGESPNSVAKKLGVSSGSITAWKRGTMPRSETVNMLASFFSVSADYLLGNVSDPFFYLDNDRIKAEINSYEDTPQIEKEPTPVSESGPLSPDDARIMDMIRQLSPENKRKFAEKLEVLIEFQAPAAEPQD</sequence>
<dbReference type="Proteomes" id="UP000661435">
    <property type="component" value="Unassembled WGS sequence"/>
</dbReference>
<dbReference type="InterPro" id="IPR001387">
    <property type="entry name" value="Cro/C1-type_HTH"/>
</dbReference>
<feature type="region of interest" description="Disordered" evidence="1">
    <location>
        <begin position="82"/>
        <end position="107"/>
    </location>
</feature>
<dbReference type="EMBL" id="JACOPP010000019">
    <property type="protein sequence ID" value="MBC5734546.1"/>
    <property type="molecule type" value="Genomic_DNA"/>
</dbReference>
<accession>A0A8J6J841</accession>
<dbReference type="InterPro" id="IPR010982">
    <property type="entry name" value="Lambda_DNA-bd_dom_sf"/>
</dbReference>
<gene>
    <name evidence="3" type="ORF">H8S57_12555</name>
</gene>
<dbReference type="AlphaFoldDB" id="A0A8J6J841"/>
<evidence type="ECO:0000313" key="4">
    <source>
        <dbReference type="Proteomes" id="UP000661435"/>
    </source>
</evidence>
<dbReference type="RefSeq" id="WP_186908373.1">
    <property type="nucleotide sequence ID" value="NZ_JACOPP010000019.1"/>
</dbReference>
<dbReference type="PROSITE" id="PS50943">
    <property type="entry name" value="HTH_CROC1"/>
    <property type="match status" value="1"/>
</dbReference>
<dbReference type="SMART" id="SM00530">
    <property type="entry name" value="HTH_XRE"/>
    <property type="match status" value="1"/>
</dbReference>
<dbReference type="Gene3D" id="1.10.260.40">
    <property type="entry name" value="lambda repressor-like DNA-binding domains"/>
    <property type="match status" value="1"/>
</dbReference>
<dbReference type="Pfam" id="PF01381">
    <property type="entry name" value="HTH_3"/>
    <property type="match status" value="1"/>
</dbReference>